<evidence type="ECO:0000313" key="3">
    <source>
        <dbReference type="Proteomes" id="UP000264960"/>
    </source>
</evidence>
<dbReference type="AlphaFoldDB" id="A0AAD0MM62"/>
<dbReference type="RefSeq" id="WP_117730742.1">
    <property type="nucleotide sequence ID" value="NZ_CP027116.1"/>
</dbReference>
<name>A0AAD0MM62_BACPU</name>
<sequence>MKMVIQDTADVYFRRKSDGHLVFTTEAQLASLSGAISEEKLFGGIGNKPIYILKTQKELTLSVRNALFDLEFLAMSQGEGVQEDVTVKLFDREHSIEVAEDNSIELKGKPLADHMVTFYNKKNQTYQVISSSDGKYTLPTAFVSPKETVTAVFHVEKMGRSMNIKASRFSERYEVEYRTIAYNPETEQVYSDIIIQFPNVSPSGEFELSLENGQALTPEFKFEALADMDTDNMAVISEIPRDQSENKTPTQPDEGATDGDLGE</sequence>
<evidence type="ECO:0000256" key="1">
    <source>
        <dbReference type="SAM" id="MobiDB-lite"/>
    </source>
</evidence>
<proteinExistence type="predicted"/>
<gene>
    <name evidence="2" type="ORF">C5695_10895</name>
</gene>
<feature type="region of interest" description="Disordered" evidence="1">
    <location>
        <begin position="236"/>
        <end position="263"/>
    </location>
</feature>
<dbReference type="Proteomes" id="UP000264960">
    <property type="component" value="Chromosome"/>
</dbReference>
<accession>A0AAD0MM62</accession>
<evidence type="ECO:0000313" key="2">
    <source>
        <dbReference type="EMBL" id="AVM24315.1"/>
    </source>
</evidence>
<organism evidence="2 3">
    <name type="scientific">Bacillus pumilus</name>
    <name type="common">Bacillus mesentericus</name>
    <dbReference type="NCBI Taxonomy" id="1408"/>
    <lineage>
        <taxon>Bacteria</taxon>
        <taxon>Bacillati</taxon>
        <taxon>Bacillota</taxon>
        <taxon>Bacilli</taxon>
        <taxon>Bacillales</taxon>
        <taxon>Bacillaceae</taxon>
        <taxon>Bacillus</taxon>
    </lineage>
</organism>
<reference evidence="2 3" key="1">
    <citation type="submission" date="2018-02" db="EMBL/GenBank/DDBJ databases">
        <title>The complete genome of two Bacillus pumilus strains from Cuatro Cienegas, Coahuila, Mexico.</title>
        <authorList>
            <person name="Zarza E."/>
            <person name="Alcaraz L.D."/>
            <person name="Aguilar-Salinas B."/>
            <person name="Islas A."/>
            <person name="Olmedo-Alvarez G."/>
        </authorList>
    </citation>
    <scope>NUCLEOTIDE SEQUENCE [LARGE SCALE GENOMIC DNA]</scope>
    <source>
        <strain evidence="2 3">145</strain>
    </source>
</reference>
<dbReference type="EMBL" id="CP027116">
    <property type="protein sequence ID" value="AVM24315.1"/>
    <property type="molecule type" value="Genomic_DNA"/>
</dbReference>
<protein>
    <submittedName>
        <fullName evidence="2">Uncharacterized protein</fullName>
    </submittedName>
</protein>